<dbReference type="PIRSF" id="PIRSF006755">
    <property type="entry name" value="DTB_synth"/>
    <property type="match status" value="1"/>
</dbReference>
<comment type="subunit">
    <text evidence="8">Homodimer.</text>
</comment>
<dbReference type="GO" id="GO:0000287">
    <property type="term" value="F:magnesium ion binding"/>
    <property type="evidence" value="ECO:0007669"/>
    <property type="project" value="UniProtKB-UniRule"/>
</dbReference>
<name>A0A2R5FD20_9PROT</name>
<comment type="catalytic activity">
    <reaction evidence="8">
        <text>(7R,8S)-7,8-diammoniononanoate + CO2 + ATP = (4R,5S)-dethiobiotin + ADP + phosphate + 3 H(+)</text>
        <dbReference type="Rhea" id="RHEA:15805"/>
        <dbReference type="ChEBI" id="CHEBI:15378"/>
        <dbReference type="ChEBI" id="CHEBI:16526"/>
        <dbReference type="ChEBI" id="CHEBI:30616"/>
        <dbReference type="ChEBI" id="CHEBI:43474"/>
        <dbReference type="ChEBI" id="CHEBI:149469"/>
        <dbReference type="ChEBI" id="CHEBI:149473"/>
        <dbReference type="ChEBI" id="CHEBI:456216"/>
        <dbReference type="EC" id="6.3.3.3"/>
    </reaction>
</comment>
<keyword evidence="7 8" id="KW-0460">Magnesium</keyword>
<dbReference type="InterPro" id="IPR027417">
    <property type="entry name" value="P-loop_NTPase"/>
</dbReference>
<feature type="binding site" evidence="8">
    <location>
        <position position="17"/>
    </location>
    <ligand>
        <name>Mg(2+)</name>
        <dbReference type="ChEBI" id="CHEBI:18420"/>
    </ligand>
</feature>
<dbReference type="AlphaFoldDB" id="A0A2R5FD20"/>
<dbReference type="GO" id="GO:0042803">
    <property type="term" value="F:protein homodimerization activity"/>
    <property type="evidence" value="ECO:0007669"/>
    <property type="project" value="UniProtKB-ARBA"/>
</dbReference>
<feature type="binding site" evidence="8">
    <location>
        <position position="55"/>
    </location>
    <ligand>
        <name>ATP</name>
        <dbReference type="ChEBI" id="CHEBI:30616"/>
    </ligand>
</feature>
<evidence type="ECO:0000256" key="5">
    <source>
        <dbReference type="ARBA" id="ARBA00022756"/>
    </source>
</evidence>
<feature type="active site" evidence="8">
    <location>
        <position position="38"/>
    </location>
</feature>
<gene>
    <name evidence="8 9" type="primary">bioD</name>
    <name evidence="9" type="ORF">NMK_3055</name>
</gene>
<dbReference type="NCBIfam" id="TIGR00347">
    <property type="entry name" value="bioD"/>
    <property type="match status" value="1"/>
</dbReference>
<comment type="function">
    <text evidence="8">Catalyzes a mechanistically unusual reaction, the ATP-dependent insertion of CO2 between the N7 and N8 nitrogen atoms of 7,8-diaminopelargonic acid (DAPA, also called 7,8-diammoniononanoate) to form a ureido ring.</text>
</comment>
<dbReference type="PANTHER" id="PTHR43210">
    <property type="entry name" value="DETHIOBIOTIN SYNTHETASE"/>
    <property type="match status" value="1"/>
</dbReference>
<keyword evidence="4 8" id="KW-0547">Nucleotide-binding</keyword>
<feature type="binding site" evidence="8">
    <location>
        <position position="55"/>
    </location>
    <ligand>
        <name>Mg(2+)</name>
        <dbReference type="ChEBI" id="CHEBI:18420"/>
    </ligand>
</feature>
<evidence type="ECO:0000256" key="2">
    <source>
        <dbReference type="ARBA" id="ARBA00022598"/>
    </source>
</evidence>
<dbReference type="UniPathway" id="UPA00078">
    <property type="reaction ID" value="UER00161"/>
</dbReference>
<comment type="caution">
    <text evidence="9">The sequence shown here is derived from an EMBL/GenBank/DDBJ whole genome shotgun (WGS) entry which is preliminary data.</text>
</comment>
<keyword evidence="3 8" id="KW-0479">Metal-binding</keyword>
<evidence type="ECO:0000256" key="4">
    <source>
        <dbReference type="ARBA" id="ARBA00022741"/>
    </source>
</evidence>
<dbReference type="Gene3D" id="3.40.50.300">
    <property type="entry name" value="P-loop containing nucleotide triphosphate hydrolases"/>
    <property type="match status" value="1"/>
</dbReference>
<evidence type="ECO:0000256" key="1">
    <source>
        <dbReference type="ARBA" id="ARBA00022490"/>
    </source>
</evidence>
<comment type="pathway">
    <text evidence="8">Cofactor biosynthesis; biotin biosynthesis; biotin from 7,8-diaminononanoate: step 1/2.</text>
</comment>
<accession>A0A2R5FD20</accession>
<dbReference type="GO" id="GO:0005829">
    <property type="term" value="C:cytosol"/>
    <property type="evidence" value="ECO:0007669"/>
    <property type="project" value="TreeGrafter"/>
</dbReference>
<dbReference type="SUPFAM" id="SSF52540">
    <property type="entry name" value="P-loop containing nucleoside triphosphate hydrolases"/>
    <property type="match status" value="1"/>
</dbReference>
<dbReference type="EMBL" id="BDOQ01000018">
    <property type="protein sequence ID" value="GBG15448.1"/>
    <property type="molecule type" value="Genomic_DNA"/>
</dbReference>
<reference evidence="9 10" key="1">
    <citation type="journal article" date="2018" name="Environ. Microbiol.">
        <title>Isolation and genomic characterization of Novimethylophilus kurashikiensis gen. nov. sp. nov., a new lanthanide-dependent methylotrophic species of Methylophilaceae.</title>
        <authorList>
            <person name="Lv H."/>
            <person name="Sahin N."/>
            <person name="Tani A."/>
        </authorList>
    </citation>
    <scope>NUCLEOTIDE SEQUENCE [LARGE SCALE GENOMIC DNA]</scope>
    <source>
        <strain evidence="9 10">La2-4</strain>
    </source>
</reference>
<keyword evidence="1 8" id="KW-0963">Cytoplasm</keyword>
<feature type="binding site" evidence="8">
    <location>
        <position position="116"/>
    </location>
    <ligand>
        <name>Mg(2+)</name>
        <dbReference type="ChEBI" id="CHEBI:18420"/>
    </ligand>
</feature>
<comment type="similarity">
    <text evidence="8">Belongs to the dethiobiotin synthetase family.</text>
</comment>
<evidence type="ECO:0000256" key="6">
    <source>
        <dbReference type="ARBA" id="ARBA00022840"/>
    </source>
</evidence>
<feature type="binding site" evidence="8">
    <location>
        <begin position="176"/>
        <end position="177"/>
    </location>
    <ligand>
        <name>ATP</name>
        <dbReference type="ChEBI" id="CHEBI:30616"/>
    </ligand>
</feature>
<evidence type="ECO:0000313" key="10">
    <source>
        <dbReference type="Proteomes" id="UP000245081"/>
    </source>
</evidence>
<proteinExistence type="inferred from homology"/>
<organism evidence="9 10">
    <name type="scientific">Novimethylophilus kurashikiensis</name>
    <dbReference type="NCBI Taxonomy" id="1825523"/>
    <lineage>
        <taxon>Bacteria</taxon>
        <taxon>Pseudomonadati</taxon>
        <taxon>Pseudomonadota</taxon>
        <taxon>Betaproteobacteria</taxon>
        <taxon>Nitrosomonadales</taxon>
        <taxon>Methylophilaceae</taxon>
        <taxon>Novimethylophilus</taxon>
    </lineage>
</organism>
<protein>
    <recommendedName>
        <fullName evidence="8">ATP-dependent dethiobiotin synthetase BioD</fullName>
        <ecNumber evidence="8">6.3.3.3</ecNumber>
    </recommendedName>
    <alternativeName>
        <fullName evidence="8">DTB synthetase</fullName>
        <shortName evidence="8">DTBS</shortName>
    </alternativeName>
    <alternativeName>
        <fullName evidence="8">Dethiobiotin synthase</fullName>
    </alternativeName>
</protein>
<dbReference type="InterPro" id="IPR004472">
    <property type="entry name" value="DTB_synth_BioD"/>
</dbReference>
<keyword evidence="10" id="KW-1185">Reference proteome</keyword>
<dbReference type="HAMAP" id="MF_00336">
    <property type="entry name" value="BioD"/>
    <property type="match status" value="1"/>
</dbReference>
<keyword evidence="5 8" id="KW-0093">Biotin biosynthesis</keyword>
<sequence length="220" mass="23480">MKQGFFITGTDTGVGKTFMSCALLHHFTQQGYRAVGMKPVSAGCREVDGAWLSEDVEQLQAAGNVGAPLQTVNPYAFEPPLAPHIAAAQVGVEIALDPILQGFKALMQQADIVVVEGVGGFRVPLNATQDTADLAVALGLPVILVVGMRLGCLNHALLTAEAIAARGLQLAGWIANQVDPDMLAFEENLESLQQRLPAECLGIHLHQAVPDWREVNLKVR</sequence>
<dbReference type="Proteomes" id="UP000245081">
    <property type="component" value="Unassembled WGS sequence"/>
</dbReference>
<dbReference type="EC" id="6.3.3.3" evidence="8"/>
<dbReference type="GO" id="GO:0009102">
    <property type="term" value="P:biotin biosynthetic process"/>
    <property type="evidence" value="ECO:0007669"/>
    <property type="project" value="UniProtKB-UniRule"/>
</dbReference>
<dbReference type="GO" id="GO:0004141">
    <property type="term" value="F:dethiobiotin synthase activity"/>
    <property type="evidence" value="ECO:0007669"/>
    <property type="project" value="UniProtKB-UniRule"/>
</dbReference>
<dbReference type="Pfam" id="PF13500">
    <property type="entry name" value="AAA_26"/>
    <property type="match status" value="1"/>
</dbReference>
<feature type="binding site" evidence="8">
    <location>
        <begin position="13"/>
        <end position="18"/>
    </location>
    <ligand>
        <name>ATP</name>
        <dbReference type="ChEBI" id="CHEBI:30616"/>
    </ligand>
</feature>
<evidence type="ECO:0000256" key="3">
    <source>
        <dbReference type="ARBA" id="ARBA00022723"/>
    </source>
</evidence>
<evidence type="ECO:0000256" key="8">
    <source>
        <dbReference type="HAMAP-Rule" id="MF_00336"/>
    </source>
</evidence>
<dbReference type="GO" id="GO:0005524">
    <property type="term" value="F:ATP binding"/>
    <property type="evidence" value="ECO:0007669"/>
    <property type="project" value="UniProtKB-UniRule"/>
</dbReference>
<comment type="caution">
    <text evidence="8">Lacks conserved residue(s) required for the propagation of feature annotation.</text>
</comment>
<dbReference type="CDD" id="cd03109">
    <property type="entry name" value="DTBS"/>
    <property type="match status" value="1"/>
</dbReference>
<dbReference type="PANTHER" id="PTHR43210:SF5">
    <property type="entry name" value="DETHIOBIOTIN SYNTHETASE"/>
    <property type="match status" value="1"/>
</dbReference>
<keyword evidence="6 8" id="KW-0067">ATP-binding</keyword>
<feature type="binding site" evidence="8">
    <location>
        <begin position="116"/>
        <end position="119"/>
    </location>
    <ligand>
        <name>ATP</name>
        <dbReference type="ChEBI" id="CHEBI:30616"/>
    </ligand>
</feature>
<evidence type="ECO:0000256" key="7">
    <source>
        <dbReference type="ARBA" id="ARBA00022842"/>
    </source>
</evidence>
<evidence type="ECO:0000313" key="9">
    <source>
        <dbReference type="EMBL" id="GBG15448.1"/>
    </source>
</evidence>
<dbReference type="RefSeq" id="WP_109016588.1">
    <property type="nucleotide sequence ID" value="NZ_BDOQ01000018.1"/>
</dbReference>
<comment type="cofactor">
    <cofactor evidence="8">
        <name>Mg(2+)</name>
        <dbReference type="ChEBI" id="CHEBI:18420"/>
    </cofactor>
</comment>
<dbReference type="FunFam" id="3.40.50.300:FF:000292">
    <property type="entry name" value="ATP-dependent dethiobiotin synthetase BioD"/>
    <property type="match status" value="1"/>
</dbReference>
<keyword evidence="2 8" id="KW-0436">Ligase</keyword>
<comment type="subcellular location">
    <subcellularLocation>
        <location evidence="8">Cytoplasm</location>
    </subcellularLocation>
</comment>
<dbReference type="OrthoDB" id="9802097at2"/>